<comment type="similarity">
    <text evidence="1 7">Belongs to the pyridoxamine 5'-phosphate oxidase family.</text>
</comment>
<evidence type="ECO:0000256" key="4">
    <source>
        <dbReference type="ARBA" id="ARBA00022643"/>
    </source>
</evidence>
<evidence type="ECO:0000256" key="5">
    <source>
        <dbReference type="ARBA" id="ARBA00023002"/>
    </source>
</evidence>
<dbReference type="EMBL" id="FOUO01000002">
    <property type="protein sequence ID" value="SFM29774.1"/>
    <property type="molecule type" value="Genomic_DNA"/>
</dbReference>
<evidence type="ECO:0000259" key="11">
    <source>
        <dbReference type="Pfam" id="PF10590"/>
    </source>
</evidence>
<dbReference type="NCBIfam" id="TIGR00558">
    <property type="entry name" value="pdxH"/>
    <property type="match status" value="1"/>
</dbReference>
<dbReference type="InterPro" id="IPR012349">
    <property type="entry name" value="Split_barrel_FMN-bd"/>
</dbReference>
<evidence type="ECO:0000256" key="8">
    <source>
        <dbReference type="PIRSR" id="PIRSR000190-1"/>
    </source>
</evidence>
<feature type="binding site" evidence="7 9">
    <location>
        <begin position="61"/>
        <end position="66"/>
    </location>
    <ligand>
        <name>FMN</name>
        <dbReference type="ChEBI" id="CHEBI:58210"/>
    </ligand>
</feature>
<evidence type="ECO:0000256" key="2">
    <source>
        <dbReference type="ARBA" id="ARBA00011738"/>
    </source>
</evidence>
<dbReference type="PANTHER" id="PTHR10851">
    <property type="entry name" value="PYRIDOXINE-5-PHOSPHATE OXIDASE"/>
    <property type="match status" value="1"/>
</dbReference>
<feature type="binding site" evidence="7 9">
    <location>
        <position position="195"/>
    </location>
    <ligand>
        <name>FMN</name>
        <dbReference type="ChEBI" id="CHEBI:58210"/>
    </ligand>
</feature>
<dbReference type="Gene3D" id="2.30.110.10">
    <property type="entry name" value="Electron Transport, Fmn-binding Protein, Chain A"/>
    <property type="match status" value="1"/>
</dbReference>
<evidence type="ECO:0000256" key="1">
    <source>
        <dbReference type="ARBA" id="ARBA00007301"/>
    </source>
</evidence>
<gene>
    <name evidence="7" type="primary">pdxH</name>
    <name evidence="12" type="ORF">SAMN05421721_102131</name>
</gene>
<feature type="binding site" evidence="7 8">
    <location>
        <position position="131"/>
    </location>
    <ligand>
        <name>substrate</name>
    </ligand>
</feature>
<keyword evidence="5 7" id="KW-0560">Oxidoreductase</keyword>
<keyword evidence="4 7" id="KW-0288">FMN</keyword>
<organism evidence="12 13">
    <name type="scientific">Ectothiorhodospira mobilis</name>
    <dbReference type="NCBI Taxonomy" id="195064"/>
    <lineage>
        <taxon>Bacteria</taxon>
        <taxon>Pseudomonadati</taxon>
        <taxon>Pseudomonadota</taxon>
        <taxon>Gammaproteobacteria</taxon>
        <taxon>Chromatiales</taxon>
        <taxon>Ectothiorhodospiraceae</taxon>
        <taxon>Ectothiorhodospira</taxon>
    </lineage>
</organism>
<dbReference type="SUPFAM" id="SSF50475">
    <property type="entry name" value="FMN-binding split barrel"/>
    <property type="match status" value="1"/>
</dbReference>
<dbReference type="Proteomes" id="UP000199556">
    <property type="component" value="Unassembled WGS sequence"/>
</dbReference>
<name>A0A1I4PPY7_ECTMO</name>
<evidence type="ECO:0000256" key="9">
    <source>
        <dbReference type="PIRSR" id="PIRSR000190-2"/>
    </source>
</evidence>
<feature type="binding site" evidence="7 9">
    <location>
        <position position="105"/>
    </location>
    <ligand>
        <name>FMN</name>
        <dbReference type="ChEBI" id="CHEBI:58210"/>
    </ligand>
</feature>
<evidence type="ECO:0000313" key="13">
    <source>
        <dbReference type="Proteomes" id="UP000199556"/>
    </source>
</evidence>
<dbReference type="PIRSF" id="PIRSF000190">
    <property type="entry name" value="Pyd_amn-ph_oxd"/>
    <property type="match status" value="1"/>
</dbReference>
<dbReference type="STRING" id="195064.SAMN05421721_102131"/>
<dbReference type="GO" id="GO:0004733">
    <property type="term" value="F:pyridoxamine phosphate oxidase activity"/>
    <property type="evidence" value="ECO:0007669"/>
    <property type="project" value="UniProtKB-UniRule"/>
</dbReference>
<comment type="pathway">
    <text evidence="7">Cofactor metabolism; pyridoxal 5'-phosphate salvage; pyridoxal 5'-phosphate from pyridoxine 5'-phosphate: step 1/1.</text>
</comment>
<dbReference type="HAMAP" id="MF_01629">
    <property type="entry name" value="PdxH"/>
    <property type="match status" value="1"/>
</dbReference>
<dbReference type="EC" id="1.4.3.5" evidence="7"/>
<protein>
    <recommendedName>
        <fullName evidence="7">Pyridoxine/pyridoxamine 5'-phosphate oxidase</fullName>
        <ecNumber evidence="7">1.4.3.5</ecNumber>
    </recommendedName>
    <alternativeName>
        <fullName evidence="7">PNP/PMP oxidase</fullName>
        <shortName evidence="7">PNPOx</shortName>
    </alternativeName>
    <alternativeName>
        <fullName evidence="7">Pyridoxal 5'-phosphate synthase</fullName>
    </alternativeName>
</protein>
<dbReference type="OrthoDB" id="9780392at2"/>
<dbReference type="InterPro" id="IPR000659">
    <property type="entry name" value="Pyridox_Oxase"/>
</dbReference>
<dbReference type="RefSeq" id="WP_090483542.1">
    <property type="nucleotide sequence ID" value="NZ_FOUO01000002.1"/>
</dbReference>
<keyword evidence="3 7" id="KW-0285">Flavoprotein</keyword>
<feature type="binding site" evidence="7 9">
    <location>
        <position position="185"/>
    </location>
    <ligand>
        <name>FMN</name>
        <dbReference type="ChEBI" id="CHEBI:58210"/>
    </ligand>
</feature>
<evidence type="ECO:0000313" key="12">
    <source>
        <dbReference type="EMBL" id="SFM29774.1"/>
    </source>
</evidence>
<comment type="cofactor">
    <cofactor evidence="7 9">
        <name>FMN</name>
        <dbReference type="ChEBI" id="CHEBI:58210"/>
    </cofactor>
    <text evidence="7 9">Binds 1 FMN per subunit.</text>
</comment>
<proteinExistence type="inferred from homology"/>
<evidence type="ECO:0000259" key="10">
    <source>
        <dbReference type="Pfam" id="PF01243"/>
    </source>
</evidence>
<keyword evidence="6 7" id="KW-0664">Pyridoxine biosynthesis</keyword>
<dbReference type="GO" id="GO:0008615">
    <property type="term" value="P:pyridoxine biosynthetic process"/>
    <property type="evidence" value="ECO:0007669"/>
    <property type="project" value="UniProtKB-UniRule"/>
</dbReference>
<feature type="binding site" evidence="7 8">
    <location>
        <begin position="191"/>
        <end position="193"/>
    </location>
    <ligand>
        <name>substrate</name>
    </ligand>
</feature>
<evidence type="ECO:0000256" key="3">
    <source>
        <dbReference type="ARBA" id="ARBA00022630"/>
    </source>
</evidence>
<dbReference type="GO" id="GO:0010181">
    <property type="term" value="F:FMN binding"/>
    <property type="evidence" value="ECO:0007669"/>
    <property type="project" value="UniProtKB-UniRule"/>
</dbReference>
<feature type="binding site" evidence="8">
    <location>
        <begin position="10"/>
        <end position="13"/>
    </location>
    <ligand>
        <name>substrate</name>
    </ligand>
</feature>
<reference evidence="12 13" key="1">
    <citation type="submission" date="2016-10" db="EMBL/GenBank/DDBJ databases">
        <authorList>
            <person name="de Groot N.N."/>
        </authorList>
    </citation>
    <scope>NUCLEOTIDE SEQUENCE [LARGE SCALE GENOMIC DNA]</scope>
    <source>
        <strain evidence="12 13">DSM 4180</strain>
    </source>
</reference>
<feature type="binding site" evidence="7 9">
    <location>
        <begin position="140"/>
        <end position="141"/>
    </location>
    <ligand>
        <name>FMN</name>
        <dbReference type="ChEBI" id="CHEBI:58210"/>
    </ligand>
</feature>
<evidence type="ECO:0000256" key="6">
    <source>
        <dbReference type="ARBA" id="ARBA00023096"/>
    </source>
</evidence>
<feature type="domain" description="Pyridoxamine 5'-phosphate oxidase N-terminal" evidence="10">
    <location>
        <begin position="39"/>
        <end position="159"/>
    </location>
</feature>
<keyword evidence="13" id="KW-1185">Reference proteome</keyword>
<comment type="subunit">
    <text evidence="2 7">Homodimer.</text>
</comment>
<dbReference type="PROSITE" id="PS01064">
    <property type="entry name" value="PYRIDOX_OXIDASE"/>
    <property type="match status" value="1"/>
</dbReference>
<accession>A0A1I4PPY7</accession>
<feature type="binding site" evidence="7 8">
    <location>
        <position position="66"/>
    </location>
    <ligand>
        <name>substrate</name>
    </ligand>
</feature>
<comment type="function">
    <text evidence="7">Catalyzes the oxidation of either pyridoxine 5'-phosphate (PNP) or pyridoxamine 5'-phosphate (PMP) into pyridoxal 5'-phosphate (PLP).</text>
</comment>
<feature type="binding site" evidence="7 8">
    <location>
        <position position="123"/>
    </location>
    <ligand>
        <name>substrate</name>
    </ligand>
</feature>
<dbReference type="Pfam" id="PF01243">
    <property type="entry name" value="PNPOx_N"/>
    <property type="match status" value="1"/>
</dbReference>
<sequence length="212" mass="24625">MADIDHRHTRRSYRRASLRRADLSADPLEQLGRWLEEAAHLPDATAMVLATADAQGQPHARAVLLKHVDARGLCWYSNDESPKGRQLAENPAATLLFFWAALERQIRVEGRVERLPEAEAEAYFHSRPRESRLAAVASRQSAPVDSREALEQRLEAVRRQYPEGPVPRPPHWIGYRLVPQRLEFWQGRENRLHDRFLYTRNQDGWDIQRLMP</sequence>
<dbReference type="Pfam" id="PF10590">
    <property type="entry name" value="PNP_phzG_C"/>
    <property type="match status" value="1"/>
</dbReference>
<feature type="domain" description="Pyridoxine 5'-phosphate oxidase dimerisation C-terminal" evidence="11">
    <location>
        <begin position="172"/>
        <end position="212"/>
    </location>
</feature>
<comment type="catalytic activity">
    <reaction evidence="7">
        <text>pyridoxine 5'-phosphate + O2 = pyridoxal 5'-phosphate + H2O2</text>
        <dbReference type="Rhea" id="RHEA:15149"/>
        <dbReference type="ChEBI" id="CHEBI:15379"/>
        <dbReference type="ChEBI" id="CHEBI:16240"/>
        <dbReference type="ChEBI" id="CHEBI:58589"/>
        <dbReference type="ChEBI" id="CHEBI:597326"/>
        <dbReference type="EC" id="1.4.3.5"/>
    </reaction>
</comment>
<dbReference type="NCBIfam" id="NF004231">
    <property type="entry name" value="PRK05679.1"/>
    <property type="match status" value="1"/>
</dbReference>
<dbReference type="InterPro" id="IPR019576">
    <property type="entry name" value="Pyridoxamine_oxidase_dimer_C"/>
</dbReference>
<feature type="binding site" evidence="7">
    <location>
        <begin position="76"/>
        <end position="77"/>
    </location>
    <ligand>
        <name>FMN</name>
        <dbReference type="ChEBI" id="CHEBI:58210"/>
    </ligand>
</feature>
<dbReference type="AlphaFoldDB" id="A0A1I4PPY7"/>
<dbReference type="PANTHER" id="PTHR10851:SF0">
    <property type="entry name" value="PYRIDOXINE-5'-PHOSPHATE OXIDASE"/>
    <property type="match status" value="1"/>
</dbReference>
<feature type="binding site" evidence="7 9">
    <location>
        <position position="83"/>
    </location>
    <ligand>
        <name>FMN</name>
        <dbReference type="ChEBI" id="CHEBI:58210"/>
    </ligand>
</feature>
<dbReference type="FunFam" id="2.30.110.10:FF:000020">
    <property type="entry name" value="PNPO isoform 11"/>
    <property type="match status" value="1"/>
</dbReference>
<comment type="pathway">
    <text evidence="7">Cofactor metabolism; pyridoxal 5'-phosphate salvage; pyridoxal 5'-phosphate from pyridoxamine 5'-phosphate: step 1/1.</text>
</comment>
<dbReference type="InterPro" id="IPR011576">
    <property type="entry name" value="Pyridox_Oxase_N"/>
</dbReference>
<evidence type="ECO:0000256" key="7">
    <source>
        <dbReference type="HAMAP-Rule" id="MF_01629"/>
    </source>
</evidence>
<dbReference type="InterPro" id="IPR019740">
    <property type="entry name" value="Pyridox_Oxase_CS"/>
</dbReference>
<comment type="caution">
    <text evidence="7">Lacks conserved residue(s) required for the propagation of feature annotation.</text>
</comment>
<feature type="binding site" evidence="7 8">
    <location>
        <position position="127"/>
    </location>
    <ligand>
        <name>substrate</name>
    </ligand>
</feature>
<comment type="catalytic activity">
    <reaction evidence="7">
        <text>pyridoxamine 5'-phosphate + O2 + H2O = pyridoxal 5'-phosphate + H2O2 + NH4(+)</text>
        <dbReference type="Rhea" id="RHEA:15817"/>
        <dbReference type="ChEBI" id="CHEBI:15377"/>
        <dbReference type="ChEBI" id="CHEBI:15379"/>
        <dbReference type="ChEBI" id="CHEBI:16240"/>
        <dbReference type="ChEBI" id="CHEBI:28938"/>
        <dbReference type="ChEBI" id="CHEBI:58451"/>
        <dbReference type="ChEBI" id="CHEBI:597326"/>
        <dbReference type="EC" id="1.4.3.5"/>
    </reaction>
</comment>
<dbReference type="UniPathway" id="UPA01068">
    <property type="reaction ID" value="UER00304"/>
</dbReference>